<organism evidence="1 2">
    <name type="scientific">Aureispira anguillae</name>
    <dbReference type="NCBI Taxonomy" id="2864201"/>
    <lineage>
        <taxon>Bacteria</taxon>
        <taxon>Pseudomonadati</taxon>
        <taxon>Bacteroidota</taxon>
        <taxon>Saprospiria</taxon>
        <taxon>Saprospirales</taxon>
        <taxon>Saprospiraceae</taxon>
        <taxon>Aureispira</taxon>
    </lineage>
</organism>
<name>A0A915YDL3_9BACT</name>
<evidence type="ECO:0000313" key="2">
    <source>
        <dbReference type="Proteomes" id="UP001060919"/>
    </source>
</evidence>
<keyword evidence="2" id="KW-1185">Reference proteome</keyword>
<sequence>MKQILYIFLLLSFYSTLLAQSINSDFEVKNIQLDEDIYALDHGTRGLLLVFEYKYSTPLKRLATVVPRVTLKKNGMGIYLDEKTILVLETNKWAKAQIFLPYRNINLLKGKHEEIELNLFAPKLLNYTTTFNYDQPLRYEVEMYLKDGSVKKQLSQYDKSSNPKEWLPDPYYIFTTNGGTEPLFQSKVVSNSYKFKPQKIQFYILEGEQLAWSFYDRDGGEDLKLGTYTKINPRGEYIDNVYGQMFGNIRNLEFTYAQRAQSHQAISIYSDPDYLHNGKKGVAITIEYDLAKAYVGKKAQIHLDCYTQNGVKLKQPILHPIEETPEMGSWMDLEVKGQLKYFIPFYAWENRCRDIEFYFELGNKQQVNAARHTLHSPIEFDEWVIDAGVDVAENFVFQGARGVRLGFHYELFNNHGNAPLHVNFYQEDGSKVPFSVYNIIGNELAVDVQGKHITNNPRLADHLYYFIPYANLNNEVIVVQADLVPDIAMNIIRKKTQPLSRILPKDDIFLDLVAAEGRFRADNYGQVLEMKLEVPKFFLDKTKFELDVRKNGRHSTAFLMGGILKSSDKDYILREDSGRVYIVFPHRNIVAGTRFSLVAFVSNIADNKGMSDTIRWEWKAPKDLFNRKVEVALTACKFSKRIMQDTLLDRAFPWSYIVEAGGETLVQEPLTKRMGSKKMKEQFRQEVLVNREDNIVVKLLNTKNKHTVVLWKGDLGKWEQNAFKAELANKYPAKMIRVLAKVDKDYKKNSDNGML</sequence>
<dbReference type="AlphaFoldDB" id="A0A915YDL3"/>
<reference evidence="1" key="1">
    <citation type="submission" date="2022-09" db="EMBL/GenBank/DDBJ databases">
        <title>Aureispira anguillicida sp. nov., isolated from Leptocephalus of Japanese eel Anguilla japonica.</title>
        <authorList>
            <person name="Yuasa K."/>
            <person name="Mekata T."/>
            <person name="Ikunari K."/>
        </authorList>
    </citation>
    <scope>NUCLEOTIDE SEQUENCE</scope>
    <source>
        <strain evidence="1">EL160426</strain>
    </source>
</reference>
<dbReference type="RefSeq" id="WP_264792326.1">
    <property type="nucleotide sequence ID" value="NZ_AP026867.1"/>
</dbReference>
<protein>
    <submittedName>
        <fullName evidence="1">Uncharacterized protein</fullName>
    </submittedName>
</protein>
<dbReference type="KEGG" id="aup:AsAng_0018300"/>
<accession>A0A915YDL3</accession>
<dbReference type="Proteomes" id="UP001060919">
    <property type="component" value="Chromosome"/>
</dbReference>
<proteinExistence type="predicted"/>
<gene>
    <name evidence="1" type="ORF">AsAng_0018300</name>
</gene>
<dbReference type="EMBL" id="AP026867">
    <property type="protein sequence ID" value="BDS11119.1"/>
    <property type="molecule type" value="Genomic_DNA"/>
</dbReference>
<evidence type="ECO:0000313" key="1">
    <source>
        <dbReference type="EMBL" id="BDS11119.1"/>
    </source>
</evidence>